<dbReference type="PANTHER" id="PTHR35870:SF1">
    <property type="entry name" value="PROTEIN, PUTATIVE (AFU_ORTHOLOGUE AFUA_5G03330)-RELATED"/>
    <property type="match status" value="1"/>
</dbReference>
<gene>
    <name evidence="2" type="ORF">LRAMOSA02052</name>
</gene>
<dbReference type="OrthoDB" id="10004862at2759"/>
<organism evidence="2">
    <name type="scientific">Lichtheimia ramosa</name>
    <dbReference type="NCBI Taxonomy" id="688394"/>
    <lineage>
        <taxon>Eukaryota</taxon>
        <taxon>Fungi</taxon>
        <taxon>Fungi incertae sedis</taxon>
        <taxon>Mucoromycota</taxon>
        <taxon>Mucoromycotina</taxon>
        <taxon>Mucoromycetes</taxon>
        <taxon>Mucorales</taxon>
        <taxon>Lichtheimiaceae</taxon>
        <taxon>Lichtheimia</taxon>
    </lineage>
</organism>
<sequence>MTVDKFIAPSVTKIQVPGVVKGQQQHPMLEKNHKEHNMFWNNLGFHNHLVHQYLSAYALGATPERLEEIFNEHASYQRPLSHSIVELTRDNYHEHTGDRDWYASYLNFFKEEIEEHGVEKAVQYWIFKDDMLARLVGAAIHPLIHLGYAFEFDIPYVAAEALASAACAQGYLEPFMVEESNKDNVNESTTLLDLVEKIRVDPSLDGVAKYSDENKLMNVVNSNTAVQKIHEAVFLWNVTEHNLEAKMEELFVAIMLLYAGTGVRNNQYKLDFFLAHALTSTHAVFNTIQHLNRAQAAKLMRAHAATSLVWFVARGRPKVNVQALTHYQSPSVSTNEHNPWLQVLNHALGYHEAHVIKVVRACAVGQMIYGHQYPNAWLKAAQMTLDHAGGNSRQGGWNFEGVGFDETWMRRDGKM</sequence>
<dbReference type="GO" id="GO:0016491">
    <property type="term" value="F:oxidoreductase activity"/>
    <property type="evidence" value="ECO:0007669"/>
    <property type="project" value="UniProtKB-KW"/>
</dbReference>
<dbReference type="PANTHER" id="PTHR35870">
    <property type="entry name" value="PROTEIN, PUTATIVE (AFU_ORTHOLOGUE AFUA_5G03330)-RELATED"/>
    <property type="match status" value="1"/>
</dbReference>
<dbReference type="Pfam" id="PF14027">
    <property type="entry name" value="Questin_oxidase"/>
    <property type="match status" value="1"/>
</dbReference>
<evidence type="ECO:0000256" key="1">
    <source>
        <dbReference type="ARBA" id="ARBA00023002"/>
    </source>
</evidence>
<dbReference type="EMBL" id="LK023324">
    <property type="protein sequence ID" value="CDS08103.1"/>
    <property type="molecule type" value="Genomic_DNA"/>
</dbReference>
<dbReference type="InterPro" id="IPR025337">
    <property type="entry name" value="Questin_oxidase-like"/>
</dbReference>
<accession>A0A077WLR4</accession>
<name>A0A077WLR4_9FUNG</name>
<evidence type="ECO:0008006" key="3">
    <source>
        <dbReference type="Google" id="ProtNLM"/>
    </source>
</evidence>
<keyword evidence="1" id="KW-0560">Oxidoreductase</keyword>
<protein>
    <recommendedName>
        <fullName evidence="3">Oxidoreductase AflY</fullName>
    </recommendedName>
</protein>
<proteinExistence type="predicted"/>
<dbReference type="AlphaFoldDB" id="A0A077WLR4"/>
<reference evidence="2" key="1">
    <citation type="journal article" date="2014" name="Genome Announc.">
        <title>De novo whole-genome sequence and genome annotation of Lichtheimia ramosa.</title>
        <authorList>
            <person name="Linde J."/>
            <person name="Schwartze V."/>
            <person name="Binder U."/>
            <person name="Lass-Florl C."/>
            <person name="Voigt K."/>
            <person name="Horn F."/>
        </authorList>
    </citation>
    <scope>NUCLEOTIDE SEQUENCE</scope>
    <source>
        <strain evidence="2">JMRC FSU:6197</strain>
    </source>
</reference>
<evidence type="ECO:0000313" key="2">
    <source>
        <dbReference type="EMBL" id="CDS08103.1"/>
    </source>
</evidence>